<name>A0A8S1RS30_9CILI</name>
<keyword evidence="3" id="KW-1185">Reference proteome</keyword>
<accession>A0A8S1RS30</accession>
<feature type="coiled-coil region" evidence="1">
    <location>
        <begin position="31"/>
        <end position="183"/>
    </location>
</feature>
<keyword evidence="1" id="KW-0175">Coiled coil</keyword>
<proteinExistence type="predicted"/>
<dbReference type="Proteomes" id="UP000692954">
    <property type="component" value="Unassembled WGS sequence"/>
</dbReference>
<evidence type="ECO:0000313" key="3">
    <source>
        <dbReference type="Proteomes" id="UP000692954"/>
    </source>
</evidence>
<sequence>MNLMRMNNIKNRKGRMWKGKVFEKILLGEEVKGLKQTIIQIKQEYDNITKDFYSLSKQTDKTKSQFTQKLVQKNKELKHKRRQYQEALNYISQQQTNGQQLYNNSTINELSQTNQQLITQNQQLNRTISKLKGDLDDVKKAHQEALIEADMLSRNLEQQQLLCESTKNQREDISQELERVIRIEEQQFQQRITLLRSLKDELTDTKQRSLLNLRRYNY</sequence>
<evidence type="ECO:0000313" key="2">
    <source>
        <dbReference type="EMBL" id="CAD8129164.1"/>
    </source>
</evidence>
<gene>
    <name evidence="2" type="ORF">PSON_ATCC_30995.1.T2090013</name>
</gene>
<dbReference type="AlphaFoldDB" id="A0A8S1RS30"/>
<comment type="caution">
    <text evidence="2">The sequence shown here is derived from an EMBL/GenBank/DDBJ whole genome shotgun (WGS) entry which is preliminary data.</text>
</comment>
<evidence type="ECO:0000256" key="1">
    <source>
        <dbReference type="SAM" id="Coils"/>
    </source>
</evidence>
<protein>
    <submittedName>
        <fullName evidence="2">Uncharacterized protein</fullName>
    </submittedName>
</protein>
<dbReference type="EMBL" id="CAJJDN010000209">
    <property type="protein sequence ID" value="CAD8129164.1"/>
    <property type="molecule type" value="Genomic_DNA"/>
</dbReference>
<organism evidence="2 3">
    <name type="scientific">Paramecium sonneborni</name>
    <dbReference type="NCBI Taxonomy" id="65129"/>
    <lineage>
        <taxon>Eukaryota</taxon>
        <taxon>Sar</taxon>
        <taxon>Alveolata</taxon>
        <taxon>Ciliophora</taxon>
        <taxon>Intramacronucleata</taxon>
        <taxon>Oligohymenophorea</taxon>
        <taxon>Peniculida</taxon>
        <taxon>Parameciidae</taxon>
        <taxon>Paramecium</taxon>
    </lineage>
</organism>
<reference evidence="2" key="1">
    <citation type="submission" date="2021-01" db="EMBL/GenBank/DDBJ databases">
        <authorList>
            <consortium name="Genoscope - CEA"/>
            <person name="William W."/>
        </authorList>
    </citation>
    <scope>NUCLEOTIDE SEQUENCE</scope>
</reference>